<reference evidence="2 3" key="1">
    <citation type="submission" date="2011-02" db="EMBL/GenBank/DDBJ databases">
        <title>The Genome Sequence of Sphaeroforma arctica JP610.</title>
        <authorList>
            <consortium name="The Broad Institute Genome Sequencing Platform"/>
            <person name="Russ C."/>
            <person name="Cuomo C."/>
            <person name="Young S.K."/>
            <person name="Zeng Q."/>
            <person name="Gargeya S."/>
            <person name="Alvarado L."/>
            <person name="Berlin A."/>
            <person name="Chapman S.B."/>
            <person name="Chen Z."/>
            <person name="Freedman E."/>
            <person name="Gellesch M."/>
            <person name="Goldberg J."/>
            <person name="Griggs A."/>
            <person name="Gujja S."/>
            <person name="Heilman E."/>
            <person name="Heiman D."/>
            <person name="Howarth C."/>
            <person name="Mehta T."/>
            <person name="Neiman D."/>
            <person name="Pearson M."/>
            <person name="Roberts A."/>
            <person name="Saif S."/>
            <person name="Shea T."/>
            <person name="Shenoy N."/>
            <person name="Sisk P."/>
            <person name="Stolte C."/>
            <person name="Sykes S."/>
            <person name="White J."/>
            <person name="Yandava C."/>
            <person name="Burger G."/>
            <person name="Gray M.W."/>
            <person name="Holland P.W.H."/>
            <person name="King N."/>
            <person name="Lang F.B.F."/>
            <person name="Roger A.J."/>
            <person name="Ruiz-Trillo I."/>
            <person name="Haas B."/>
            <person name="Nusbaum C."/>
            <person name="Birren B."/>
        </authorList>
    </citation>
    <scope>NUCLEOTIDE SEQUENCE [LARGE SCALE GENOMIC DNA]</scope>
    <source>
        <strain evidence="2 3">JP610</strain>
    </source>
</reference>
<feature type="domain" description="PDZ" evidence="1">
    <location>
        <begin position="60"/>
        <end position="141"/>
    </location>
</feature>
<dbReference type="PROSITE" id="PS50106">
    <property type="entry name" value="PDZ"/>
    <property type="match status" value="1"/>
</dbReference>
<evidence type="ECO:0000313" key="3">
    <source>
        <dbReference type="Proteomes" id="UP000054560"/>
    </source>
</evidence>
<dbReference type="InterPro" id="IPR001478">
    <property type="entry name" value="PDZ"/>
</dbReference>
<evidence type="ECO:0000259" key="1">
    <source>
        <dbReference type="PROSITE" id="PS50106"/>
    </source>
</evidence>
<dbReference type="AlphaFoldDB" id="A0A0L0FLC3"/>
<organism evidence="2 3">
    <name type="scientific">Sphaeroforma arctica JP610</name>
    <dbReference type="NCBI Taxonomy" id="667725"/>
    <lineage>
        <taxon>Eukaryota</taxon>
        <taxon>Ichthyosporea</taxon>
        <taxon>Ichthyophonida</taxon>
        <taxon>Sphaeroforma</taxon>
    </lineage>
</organism>
<protein>
    <recommendedName>
        <fullName evidence="1">PDZ domain-containing protein</fullName>
    </recommendedName>
</protein>
<keyword evidence="3" id="KW-1185">Reference proteome</keyword>
<gene>
    <name evidence="2" type="ORF">SARC_10246</name>
</gene>
<dbReference type="InterPro" id="IPR041489">
    <property type="entry name" value="PDZ_6"/>
</dbReference>
<dbReference type="Pfam" id="PF17820">
    <property type="entry name" value="PDZ_6"/>
    <property type="match status" value="1"/>
</dbReference>
<dbReference type="InterPro" id="IPR036034">
    <property type="entry name" value="PDZ_sf"/>
</dbReference>
<dbReference type="Proteomes" id="UP000054560">
    <property type="component" value="Unassembled WGS sequence"/>
</dbReference>
<dbReference type="SMART" id="SM00228">
    <property type="entry name" value="PDZ"/>
    <property type="match status" value="1"/>
</dbReference>
<dbReference type="EMBL" id="KQ242779">
    <property type="protein sequence ID" value="KNC77291.1"/>
    <property type="molecule type" value="Genomic_DNA"/>
</dbReference>
<dbReference type="OrthoDB" id="7734647at2759"/>
<proteinExistence type="predicted"/>
<name>A0A0L0FLC3_9EUKA</name>
<dbReference type="RefSeq" id="XP_014151193.1">
    <property type="nucleotide sequence ID" value="XM_014295718.1"/>
</dbReference>
<accession>A0A0L0FLC3</accession>
<sequence>MHIQRIYLVIYWNLHTSEHQFYTPLNRNGRNKLATMTVANITEVGNKLKDFEQETKRLRTIELKKAEGISFGATLLHSQGRVYVAYISKHRADILRPELSPAYMAGLEFGDEITQINGRHVVDMGSLDDVYATLDAASEVVMDVNEKSKFACHELVIQGAYNDASKSVEKKNKALSIGLDFNRQSVIVRVDPNQSAFLAGIKAGRMVVSVGDNHVVCSHPKSVIYVLNEAKRKINTDETVTTQTLEVWTAPAAHLQLLYALGNEEYQKVTSSEYLHDFNFALDEGFDIRQAHDKNTSIMTQLTRRTSPLSVMLTLLNDL</sequence>
<dbReference type="Gene3D" id="2.30.42.10">
    <property type="match status" value="1"/>
</dbReference>
<dbReference type="SUPFAM" id="SSF50156">
    <property type="entry name" value="PDZ domain-like"/>
    <property type="match status" value="2"/>
</dbReference>
<evidence type="ECO:0000313" key="2">
    <source>
        <dbReference type="EMBL" id="KNC77291.1"/>
    </source>
</evidence>
<dbReference type="GeneID" id="25910750"/>